<evidence type="ECO:0000256" key="5">
    <source>
        <dbReference type="ARBA" id="ARBA00022989"/>
    </source>
</evidence>
<evidence type="ECO:0000256" key="2">
    <source>
        <dbReference type="ARBA" id="ARBA00022475"/>
    </source>
</evidence>
<keyword evidence="4 9" id="KW-0812">Transmembrane</keyword>
<dbReference type="InterPro" id="IPR004089">
    <property type="entry name" value="MCPsignal_dom"/>
</dbReference>
<dbReference type="PRINTS" id="PR00260">
    <property type="entry name" value="CHEMTRNSDUCR"/>
</dbReference>
<dbReference type="RefSeq" id="WP_109060910.1">
    <property type="nucleotide sequence ID" value="NZ_QETA01000001.1"/>
</dbReference>
<evidence type="ECO:0000313" key="13">
    <source>
        <dbReference type="Proteomes" id="UP000245212"/>
    </source>
</evidence>
<dbReference type="InterPro" id="IPR003660">
    <property type="entry name" value="HAMP_dom"/>
</dbReference>
<evidence type="ECO:0000259" key="10">
    <source>
        <dbReference type="PROSITE" id="PS50111"/>
    </source>
</evidence>
<dbReference type="PROSITE" id="PS50885">
    <property type="entry name" value="HAMP"/>
    <property type="match status" value="1"/>
</dbReference>
<dbReference type="SMART" id="SM00283">
    <property type="entry name" value="MA"/>
    <property type="match status" value="1"/>
</dbReference>
<dbReference type="GO" id="GO:0005886">
    <property type="term" value="C:plasma membrane"/>
    <property type="evidence" value="ECO:0007669"/>
    <property type="project" value="UniProtKB-SubCell"/>
</dbReference>
<evidence type="ECO:0000256" key="6">
    <source>
        <dbReference type="ARBA" id="ARBA00023136"/>
    </source>
</evidence>
<dbReference type="Pfam" id="PF00015">
    <property type="entry name" value="MCPsignal"/>
    <property type="match status" value="1"/>
</dbReference>
<accession>A0A2V1K7K7</accession>
<organism evidence="12 13">
    <name type="scientific">Corticimicrobacter populi</name>
    <dbReference type="NCBI Taxonomy" id="2175229"/>
    <lineage>
        <taxon>Bacteria</taxon>
        <taxon>Pseudomonadati</taxon>
        <taxon>Pseudomonadota</taxon>
        <taxon>Betaproteobacteria</taxon>
        <taxon>Burkholderiales</taxon>
        <taxon>Alcaligenaceae</taxon>
        <taxon>Corticimicrobacter</taxon>
    </lineage>
</organism>
<evidence type="ECO:0000259" key="11">
    <source>
        <dbReference type="PROSITE" id="PS50885"/>
    </source>
</evidence>
<dbReference type="PROSITE" id="PS50111">
    <property type="entry name" value="CHEMOTAXIS_TRANSDUC_2"/>
    <property type="match status" value="1"/>
</dbReference>
<evidence type="ECO:0000256" key="8">
    <source>
        <dbReference type="PROSITE-ProRule" id="PRU00284"/>
    </source>
</evidence>
<comment type="subcellular location">
    <subcellularLocation>
        <location evidence="1">Cell membrane</location>
        <topology evidence="1">Multi-pass membrane protein</topology>
    </subcellularLocation>
</comment>
<evidence type="ECO:0000313" key="12">
    <source>
        <dbReference type="EMBL" id="PWF25507.1"/>
    </source>
</evidence>
<dbReference type="SMART" id="SM01049">
    <property type="entry name" value="Cache_2"/>
    <property type="match status" value="1"/>
</dbReference>
<dbReference type="GO" id="GO:0004888">
    <property type="term" value="F:transmembrane signaling receptor activity"/>
    <property type="evidence" value="ECO:0007669"/>
    <property type="project" value="InterPro"/>
</dbReference>
<evidence type="ECO:0000256" key="9">
    <source>
        <dbReference type="SAM" id="Phobius"/>
    </source>
</evidence>
<feature type="domain" description="HAMP" evidence="11">
    <location>
        <begin position="229"/>
        <end position="270"/>
    </location>
</feature>
<dbReference type="Gene3D" id="1.10.287.950">
    <property type="entry name" value="Methyl-accepting chemotaxis protein"/>
    <property type="match status" value="1"/>
</dbReference>
<dbReference type="FunFam" id="1.10.287.950:FF:000001">
    <property type="entry name" value="Methyl-accepting chemotaxis sensory transducer"/>
    <property type="match status" value="1"/>
</dbReference>
<keyword evidence="2" id="KW-1003">Cell membrane</keyword>
<dbReference type="Proteomes" id="UP000245212">
    <property type="component" value="Unassembled WGS sequence"/>
</dbReference>
<feature type="transmembrane region" description="Helical" evidence="9">
    <location>
        <begin position="192"/>
        <end position="213"/>
    </location>
</feature>
<evidence type="ECO:0000256" key="1">
    <source>
        <dbReference type="ARBA" id="ARBA00004651"/>
    </source>
</evidence>
<evidence type="ECO:0000256" key="3">
    <source>
        <dbReference type="ARBA" id="ARBA00022481"/>
    </source>
</evidence>
<proteinExistence type="inferred from homology"/>
<comment type="similarity">
    <text evidence="7">Belongs to the methyl-accepting chemotaxis (MCP) protein family.</text>
</comment>
<sequence>MALRSIHSLSLGKRLGLLVTLTVAGVLAITATFLFSERTLLMQERAQGVRQTVETAYSLVASFHARAQAGEMSEEAARQASITALRAMRYSGNEYFWINDMDARIVLHPIRPELEGKDMSDSRDPTGLRLFVAFVDKVKASGAGFVHYMWPKPGGEAPVPKASYVQGFAPWGWVLGSGVYVDTVQATFLQRVTWFGGGALLLALVLLATGIVITRGLLRQIGGEPGPAAVATQRMAQGDLTSDIVVLPGAEDSLLHAIRTMRDNLAQIVRGVHAGTESIATAAHQIASGNNDLASRTEHQASSLEQTAASMEEFTATVRLNADNAGAAAALAASAAEVATQGGVVVEQVVSTMGEVDAASRKIVDIIAVIDGIAFQTNILALNAAVEAARAGEQGKGFAVVASEVRALAQRSASAAREVKQLIDASVASVGRGNALAEDAGKTIREVVRSVQGVTRIMDEIATASREQSDGITQINQAVNSMDQATQQNAALVSESASAAESLNDQAGQLKSMVAIFKTRD</sequence>
<reference evidence="13" key="1">
    <citation type="submission" date="2018-05" db="EMBL/GenBank/DDBJ databases">
        <authorList>
            <person name="Li Y."/>
        </authorList>
    </citation>
    <scope>NUCLEOTIDE SEQUENCE [LARGE SCALE GENOMIC DNA]</scope>
    <source>
        <strain evidence="13">3d-2-2</strain>
    </source>
</reference>
<dbReference type="InterPro" id="IPR051310">
    <property type="entry name" value="MCP_chemotaxis"/>
</dbReference>
<name>A0A2V1K7K7_9BURK</name>
<dbReference type="Pfam" id="PF08269">
    <property type="entry name" value="dCache_2"/>
    <property type="match status" value="1"/>
</dbReference>
<feature type="transmembrane region" description="Helical" evidence="9">
    <location>
        <begin position="15"/>
        <end position="35"/>
    </location>
</feature>
<keyword evidence="6 9" id="KW-0472">Membrane</keyword>
<dbReference type="PANTHER" id="PTHR43531:SF14">
    <property type="entry name" value="METHYL-ACCEPTING CHEMOTAXIS PROTEIN I-RELATED"/>
    <property type="match status" value="1"/>
</dbReference>
<keyword evidence="13" id="KW-1185">Reference proteome</keyword>
<feature type="domain" description="Methyl-accepting transducer" evidence="10">
    <location>
        <begin position="275"/>
        <end position="504"/>
    </location>
</feature>
<keyword evidence="3" id="KW-0488">Methylation</keyword>
<dbReference type="AlphaFoldDB" id="A0A2V1K7K7"/>
<dbReference type="InterPro" id="IPR004010">
    <property type="entry name" value="Double_Cache_2"/>
</dbReference>
<evidence type="ECO:0000256" key="4">
    <source>
        <dbReference type="ARBA" id="ARBA00022692"/>
    </source>
</evidence>
<dbReference type="InterPro" id="IPR033480">
    <property type="entry name" value="sCache_2"/>
</dbReference>
<gene>
    <name evidence="12" type="ORF">DD235_05145</name>
</gene>
<dbReference type="CDD" id="cd11386">
    <property type="entry name" value="MCP_signal"/>
    <property type="match status" value="1"/>
</dbReference>
<dbReference type="GO" id="GO:0007165">
    <property type="term" value="P:signal transduction"/>
    <property type="evidence" value="ECO:0007669"/>
    <property type="project" value="UniProtKB-KW"/>
</dbReference>
<protein>
    <submittedName>
        <fullName evidence="12">Uncharacterized protein</fullName>
    </submittedName>
</protein>
<evidence type="ECO:0000256" key="7">
    <source>
        <dbReference type="ARBA" id="ARBA00029447"/>
    </source>
</evidence>
<comment type="caution">
    <text evidence="12">The sequence shown here is derived from an EMBL/GenBank/DDBJ whole genome shotgun (WGS) entry which is preliminary data.</text>
</comment>
<keyword evidence="5 9" id="KW-1133">Transmembrane helix</keyword>
<dbReference type="PANTHER" id="PTHR43531">
    <property type="entry name" value="PROTEIN ICFG"/>
    <property type="match status" value="1"/>
</dbReference>
<dbReference type="Gene3D" id="3.30.450.20">
    <property type="entry name" value="PAS domain"/>
    <property type="match status" value="1"/>
</dbReference>
<dbReference type="GO" id="GO:0006935">
    <property type="term" value="P:chemotaxis"/>
    <property type="evidence" value="ECO:0007669"/>
    <property type="project" value="InterPro"/>
</dbReference>
<dbReference type="InterPro" id="IPR004090">
    <property type="entry name" value="Chemotax_Me-accpt_rcpt"/>
</dbReference>
<dbReference type="EMBL" id="QETA01000001">
    <property type="protein sequence ID" value="PWF25507.1"/>
    <property type="molecule type" value="Genomic_DNA"/>
</dbReference>
<keyword evidence="8" id="KW-0807">Transducer</keyword>
<dbReference type="SUPFAM" id="SSF58104">
    <property type="entry name" value="Methyl-accepting chemotaxis protein (MCP) signaling domain"/>
    <property type="match status" value="1"/>
</dbReference>